<dbReference type="PROSITE" id="PS00518">
    <property type="entry name" value="ZF_RING_1"/>
    <property type="match status" value="1"/>
</dbReference>
<dbReference type="GO" id="GO:0061630">
    <property type="term" value="F:ubiquitin protein ligase activity"/>
    <property type="evidence" value="ECO:0007669"/>
    <property type="project" value="TreeGrafter"/>
</dbReference>
<evidence type="ECO:0000256" key="1">
    <source>
        <dbReference type="ARBA" id="ARBA00022723"/>
    </source>
</evidence>
<dbReference type="PANTHER" id="PTHR23327:SF4">
    <property type="entry name" value="LON PEPTIDASE N-TERMINAL DOMAIN AND RING FINGER PROTEIN 1"/>
    <property type="match status" value="1"/>
</dbReference>
<dbReference type="InterPro" id="IPR017907">
    <property type="entry name" value="Znf_RING_CS"/>
</dbReference>
<dbReference type="GeneTree" id="ENSGT00440000033329"/>
<dbReference type="InterPro" id="IPR013083">
    <property type="entry name" value="Znf_RING/FYVE/PHD"/>
</dbReference>
<keyword evidence="5" id="KW-1185">Reference proteome</keyword>
<dbReference type="PANTHER" id="PTHR23327">
    <property type="entry name" value="RING FINGER PROTEIN 127"/>
    <property type="match status" value="1"/>
</dbReference>
<evidence type="ECO:0000256" key="3">
    <source>
        <dbReference type="ARBA" id="ARBA00022833"/>
    </source>
</evidence>
<dbReference type="Ensembl" id="ENSHHUT00000076677.1">
    <property type="protein sequence ID" value="ENSHHUP00000074239.1"/>
    <property type="gene ID" value="ENSHHUG00000043561.1"/>
</dbReference>
<evidence type="ECO:0000313" key="5">
    <source>
        <dbReference type="Proteomes" id="UP000314982"/>
    </source>
</evidence>
<dbReference type="Proteomes" id="UP000314982">
    <property type="component" value="Unassembled WGS sequence"/>
</dbReference>
<dbReference type="SUPFAM" id="SSF57850">
    <property type="entry name" value="RING/U-box"/>
    <property type="match status" value="1"/>
</dbReference>
<keyword evidence="2" id="KW-0863">Zinc-finger</keyword>
<sequence>MTWSQERTGPSGGWYMGPWCCCHRFLGEPVTIGCGHSYCKRCVQHQLLSKCKLCSEVGGRPTTELKTNVILFGLLEKWFPEELKRSRAISEIEDLSRRKHFEEAVSLATDVIESGEVPACHVFDCRSLGCVLQAAQFAAFNFFLN</sequence>
<accession>A0A4W5QPB3</accession>
<protein>
    <recommendedName>
        <fullName evidence="6">RING-type domain-containing protein</fullName>
    </recommendedName>
</protein>
<dbReference type="AlphaFoldDB" id="A0A4W5QPB3"/>
<dbReference type="GO" id="GO:0008270">
    <property type="term" value="F:zinc ion binding"/>
    <property type="evidence" value="ECO:0007669"/>
    <property type="project" value="UniProtKB-KW"/>
</dbReference>
<dbReference type="Gene3D" id="3.30.40.10">
    <property type="entry name" value="Zinc/RING finger domain, C3HC4 (zinc finger)"/>
    <property type="match status" value="1"/>
</dbReference>
<reference evidence="4" key="2">
    <citation type="submission" date="2025-08" db="UniProtKB">
        <authorList>
            <consortium name="Ensembl"/>
        </authorList>
    </citation>
    <scope>IDENTIFICATION</scope>
</reference>
<keyword evidence="3" id="KW-0862">Zinc</keyword>
<evidence type="ECO:0000256" key="2">
    <source>
        <dbReference type="ARBA" id="ARBA00022771"/>
    </source>
</evidence>
<organism evidence="4 5">
    <name type="scientific">Hucho hucho</name>
    <name type="common">huchen</name>
    <dbReference type="NCBI Taxonomy" id="62062"/>
    <lineage>
        <taxon>Eukaryota</taxon>
        <taxon>Metazoa</taxon>
        <taxon>Chordata</taxon>
        <taxon>Craniata</taxon>
        <taxon>Vertebrata</taxon>
        <taxon>Euteleostomi</taxon>
        <taxon>Actinopterygii</taxon>
        <taxon>Neopterygii</taxon>
        <taxon>Teleostei</taxon>
        <taxon>Protacanthopterygii</taxon>
        <taxon>Salmoniformes</taxon>
        <taxon>Salmonidae</taxon>
        <taxon>Salmoninae</taxon>
        <taxon>Hucho</taxon>
    </lineage>
</organism>
<reference evidence="5" key="1">
    <citation type="submission" date="2018-06" db="EMBL/GenBank/DDBJ databases">
        <title>Genome assembly of Danube salmon.</title>
        <authorList>
            <person name="Macqueen D.J."/>
            <person name="Gundappa M.K."/>
        </authorList>
    </citation>
    <scope>NUCLEOTIDE SEQUENCE [LARGE SCALE GENOMIC DNA]</scope>
</reference>
<evidence type="ECO:0008006" key="6">
    <source>
        <dbReference type="Google" id="ProtNLM"/>
    </source>
</evidence>
<keyword evidence="1" id="KW-0479">Metal-binding</keyword>
<proteinExistence type="predicted"/>
<reference evidence="4" key="3">
    <citation type="submission" date="2025-09" db="UniProtKB">
        <authorList>
            <consortium name="Ensembl"/>
        </authorList>
    </citation>
    <scope>IDENTIFICATION</scope>
</reference>
<name>A0A4W5QPB3_9TELE</name>
<evidence type="ECO:0000313" key="4">
    <source>
        <dbReference type="Ensembl" id="ENSHHUP00000074239.1"/>
    </source>
</evidence>